<feature type="chain" id="PRO_5037681149" description="DUF4142 domain-containing protein" evidence="2">
    <location>
        <begin position="29"/>
        <end position="222"/>
    </location>
</feature>
<dbReference type="RefSeq" id="WP_201682221.1">
    <property type="nucleotide sequence ID" value="NZ_JAEQNA010000001.1"/>
</dbReference>
<evidence type="ECO:0008006" key="5">
    <source>
        <dbReference type="Google" id="ProtNLM"/>
    </source>
</evidence>
<keyword evidence="2" id="KW-0732">Signal</keyword>
<sequence length="222" mass="23765">MNDKEYVMQKIVPIVTAAALSFAGATLAQTSGSGTTATAPASSAASSDQSQSMDKLQKAAQHLRESIQAMAQKRAGPDRDRAIDQAHEALLETHAAMLALPPDLRQGNIPEIDKTRPSETRRAAVSDADYERSVSQLMRAADSLRQSVQAMAQQPAGERRNQAMSQARQALWDTQQAMVSAYDPATARTMASQGRTVDTRASGAGAMAGERQAAQRVRADRN</sequence>
<evidence type="ECO:0000313" key="4">
    <source>
        <dbReference type="Proteomes" id="UP000613011"/>
    </source>
</evidence>
<evidence type="ECO:0000313" key="3">
    <source>
        <dbReference type="EMBL" id="MBL0419170.1"/>
    </source>
</evidence>
<gene>
    <name evidence="3" type="ORF">JI739_02310</name>
</gene>
<proteinExistence type="predicted"/>
<accession>A0A936ZL05</accession>
<dbReference type="EMBL" id="JAEQNA010000001">
    <property type="protein sequence ID" value="MBL0419170.1"/>
    <property type="molecule type" value="Genomic_DNA"/>
</dbReference>
<feature type="region of interest" description="Disordered" evidence="1">
    <location>
        <begin position="188"/>
        <end position="222"/>
    </location>
</feature>
<feature type="compositionally biased region" description="Low complexity" evidence="1">
    <location>
        <begin position="30"/>
        <end position="52"/>
    </location>
</feature>
<name>A0A936ZL05_9BURK</name>
<evidence type="ECO:0000256" key="1">
    <source>
        <dbReference type="SAM" id="MobiDB-lite"/>
    </source>
</evidence>
<feature type="signal peptide" evidence="2">
    <location>
        <begin position="1"/>
        <end position="28"/>
    </location>
</feature>
<reference evidence="3" key="1">
    <citation type="submission" date="2021-01" db="EMBL/GenBank/DDBJ databases">
        <title>Ramlibacter sp. strain AW1 16S ribosomal RNA gene Genome sequencing and assembly.</title>
        <authorList>
            <person name="Kang M."/>
        </authorList>
    </citation>
    <scope>NUCLEOTIDE SEQUENCE</scope>
    <source>
        <strain evidence="3">AW1</strain>
    </source>
</reference>
<evidence type="ECO:0000256" key="2">
    <source>
        <dbReference type="SAM" id="SignalP"/>
    </source>
</evidence>
<keyword evidence="4" id="KW-1185">Reference proteome</keyword>
<organism evidence="3 4">
    <name type="scientific">Ramlibacter aurantiacus</name>
    <dbReference type="NCBI Taxonomy" id="2801330"/>
    <lineage>
        <taxon>Bacteria</taxon>
        <taxon>Pseudomonadati</taxon>
        <taxon>Pseudomonadota</taxon>
        <taxon>Betaproteobacteria</taxon>
        <taxon>Burkholderiales</taxon>
        <taxon>Comamonadaceae</taxon>
        <taxon>Ramlibacter</taxon>
    </lineage>
</organism>
<dbReference type="AlphaFoldDB" id="A0A936ZL05"/>
<feature type="region of interest" description="Disordered" evidence="1">
    <location>
        <begin position="30"/>
        <end position="63"/>
    </location>
</feature>
<protein>
    <recommendedName>
        <fullName evidence="5">DUF4142 domain-containing protein</fullName>
    </recommendedName>
</protein>
<dbReference type="Proteomes" id="UP000613011">
    <property type="component" value="Unassembled WGS sequence"/>
</dbReference>
<comment type="caution">
    <text evidence="3">The sequence shown here is derived from an EMBL/GenBank/DDBJ whole genome shotgun (WGS) entry which is preliminary data.</text>
</comment>